<dbReference type="AlphaFoldDB" id="A0A3M7R688"/>
<reference evidence="1 2" key="1">
    <citation type="journal article" date="2018" name="Sci. Rep.">
        <title>Genomic signatures of local adaptation to the degree of environmental predictability in rotifers.</title>
        <authorList>
            <person name="Franch-Gras L."/>
            <person name="Hahn C."/>
            <person name="Garcia-Roger E.M."/>
            <person name="Carmona M.J."/>
            <person name="Serra M."/>
            <person name="Gomez A."/>
        </authorList>
    </citation>
    <scope>NUCLEOTIDE SEQUENCE [LARGE SCALE GENOMIC DNA]</scope>
    <source>
        <strain evidence="1">HYR1</strain>
    </source>
</reference>
<sequence length="229" mass="26453">MLLLNREIFTSLVCRVRGKSCKIIKFCYSHGENERKKDRYIEIYIDGRKRKGELMGLGHFVDSIGISVFANRLSLILVQLVVSLIDFIFQKECSHALIGKSEKSVATTHFSDLPSFSLLKCIHDPILIDLFKNNGGRSSITQSHLNFEKNFKEKNLPHLAMCLTKKFKIGKRIKQSLIYPDKFRSFINSPGLIIIFLKKTSPGVIMDNEVIRLIKHDYRQRLTSYYFSC</sequence>
<organism evidence="1 2">
    <name type="scientific">Brachionus plicatilis</name>
    <name type="common">Marine rotifer</name>
    <name type="synonym">Brachionus muelleri</name>
    <dbReference type="NCBI Taxonomy" id="10195"/>
    <lineage>
        <taxon>Eukaryota</taxon>
        <taxon>Metazoa</taxon>
        <taxon>Spiralia</taxon>
        <taxon>Gnathifera</taxon>
        <taxon>Rotifera</taxon>
        <taxon>Eurotatoria</taxon>
        <taxon>Monogononta</taxon>
        <taxon>Pseudotrocha</taxon>
        <taxon>Ploima</taxon>
        <taxon>Brachionidae</taxon>
        <taxon>Brachionus</taxon>
    </lineage>
</organism>
<accession>A0A3M7R688</accession>
<evidence type="ECO:0000313" key="1">
    <source>
        <dbReference type="EMBL" id="RNA19113.1"/>
    </source>
</evidence>
<dbReference type="EMBL" id="REGN01004099">
    <property type="protein sequence ID" value="RNA19113.1"/>
    <property type="molecule type" value="Genomic_DNA"/>
</dbReference>
<keyword evidence="2" id="KW-1185">Reference proteome</keyword>
<comment type="caution">
    <text evidence="1">The sequence shown here is derived from an EMBL/GenBank/DDBJ whole genome shotgun (WGS) entry which is preliminary data.</text>
</comment>
<dbReference type="Proteomes" id="UP000276133">
    <property type="component" value="Unassembled WGS sequence"/>
</dbReference>
<proteinExistence type="predicted"/>
<gene>
    <name evidence="1" type="ORF">BpHYR1_006371</name>
</gene>
<name>A0A3M7R688_BRAPC</name>
<protein>
    <submittedName>
        <fullName evidence="1">Uncharacterized protein</fullName>
    </submittedName>
</protein>
<evidence type="ECO:0000313" key="2">
    <source>
        <dbReference type="Proteomes" id="UP000276133"/>
    </source>
</evidence>